<dbReference type="Pfam" id="PF02597">
    <property type="entry name" value="ThiS"/>
    <property type="match status" value="1"/>
</dbReference>
<evidence type="ECO:0000313" key="2">
    <source>
        <dbReference type="Proteomes" id="UP000218899"/>
    </source>
</evidence>
<dbReference type="AlphaFoldDB" id="A0A1B4V9I6"/>
<gene>
    <name evidence="1" type="ORF">SVA_3693</name>
</gene>
<dbReference type="CDD" id="cd00565">
    <property type="entry name" value="Ubl_ThiS"/>
    <property type="match status" value="1"/>
</dbReference>
<dbReference type="NCBIfam" id="TIGR01683">
    <property type="entry name" value="thiS"/>
    <property type="match status" value="1"/>
</dbReference>
<dbReference type="SUPFAM" id="SSF54285">
    <property type="entry name" value="MoaD/ThiS"/>
    <property type="match status" value="1"/>
</dbReference>
<organism evidence="1 2">
    <name type="scientific">Sulfurifustis variabilis</name>
    <dbReference type="NCBI Taxonomy" id="1675686"/>
    <lineage>
        <taxon>Bacteria</taxon>
        <taxon>Pseudomonadati</taxon>
        <taxon>Pseudomonadota</taxon>
        <taxon>Gammaproteobacteria</taxon>
        <taxon>Acidiferrobacterales</taxon>
        <taxon>Acidiferrobacteraceae</taxon>
        <taxon>Sulfurifustis</taxon>
    </lineage>
</organism>
<dbReference type="PANTHER" id="PTHR34472">
    <property type="entry name" value="SULFUR CARRIER PROTEIN THIS"/>
    <property type="match status" value="1"/>
</dbReference>
<dbReference type="InterPro" id="IPR012675">
    <property type="entry name" value="Beta-grasp_dom_sf"/>
</dbReference>
<reference evidence="1 2" key="1">
    <citation type="submission" date="2015-08" db="EMBL/GenBank/DDBJ databases">
        <title>Complete genome sequence of Sulfurifustis variabilis.</title>
        <authorList>
            <person name="Miura A."/>
            <person name="Kojima H."/>
            <person name="Fukui M."/>
        </authorList>
    </citation>
    <scope>NUCLEOTIDE SEQUENCE [LARGE SCALE GENOMIC DNA]</scope>
    <source>
        <strain evidence="2">skN76</strain>
    </source>
</reference>
<dbReference type="OrthoDB" id="9800283at2"/>
<protein>
    <submittedName>
        <fullName evidence="1">Thiamine biosynthesis protein ThiS</fullName>
    </submittedName>
</protein>
<keyword evidence="2" id="KW-1185">Reference proteome</keyword>
<dbReference type="EMBL" id="AP014936">
    <property type="protein sequence ID" value="BAU50229.1"/>
    <property type="molecule type" value="Genomic_DNA"/>
</dbReference>
<dbReference type="Gene3D" id="3.10.20.30">
    <property type="match status" value="1"/>
</dbReference>
<dbReference type="InterPro" id="IPR010035">
    <property type="entry name" value="Thi_S"/>
</dbReference>
<accession>A0A1B4V9I6</accession>
<dbReference type="PANTHER" id="PTHR34472:SF1">
    <property type="entry name" value="SULFUR CARRIER PROTEIN THIS"/>
    <property type="match status" value="1"/>
</dbReference>
<evidence type="ECO:0000313" key="1">
    <source>
        <dbReference type="EMBL" id="BAU50229.1"/>
    </source>
</evidence>
<dbReference type="KEGG" id="sva:SVA_3693"/>
<dbReference type="InterPro" id="IPR016155">
    <property type="entry name" value="Mopterin_synth/thiamin_S_b"/>
</dbReference>
<sequence length="66" mass="7308">MEILVNGEPRRFEGSLTVADLLESMGLAQRRVAVEVNREIVPRSQHGRHPLKQSDRVEVVFAIGGG</sequence>
<name>A0A1B4V9I6_9GAMM</name>
<dbReference type="Proteomes" id="UP000218899">
    <property type="component" value="Chromosome"/>
</dbReference>
<proteinExistence type="predicted"/>
<dbReference type="InterPro" id="IPR003749">
    <property type="entry name" value="ThiS/MoaD-like"/>
</dbReference>